<accession>A0A1G8XED9</accession>
<protein>
    <submittedName>
        <fullName evidence="2">Ogr/Delta-like zinc finger</fullName>
    </submittedName>
</protein>
<dbReference type="AlphaFoldDB" id="A0A1G8XED9"/>
<feature type="domain" description="Zinc finger Ogr/Delta-type" evidence="1">
    <location>
        <begin position="13"/>
        <end position="56"/>
    </location>
</feature>
<organism evidence="2 3">
    <name type="scientific">Billgrantia gudaonensis</name>
    <dbReference type="NCBI Taxonomy" id="376427"/>
    <lineage>
        <taxon>Bacteria</taxon>
        <taxon>Pseudomonadati</taxon>
        <taxon>Pseudomonadota</taxon>
        <taxon>Gammaproteobacteria</taxon>
        <taxon>Oceanospirillales</taxon>
        <taxon>Halomonadaceae</taxon>
        <taxon>Billgrantia</taxon>
    </lineage>
</organism>
<evidence type="ECO:0000313" key="2">
    <source>
        <dbReference type="EMBL" id="SDJ88928.1"/>
    </source>
</evidence>
<evidence type="ECO:0000259" key="1">
    <source>
        <dbReference type="Pfam" id="PF04606"/>
    </source>
</evidence>
<dbReference type="InterPro" id="IPR007684">
    <property type="entry name" value="Znf_Ogr/Delta"/>
</dbReference>
<dbReference type="Proteomes" id="UP000198525">
    <property type="component" value="Unassembled WGS sequence"/>
</dbReference>
<gene>
    <name evidence="2" type="ORF">SAMN04487954_10917</name>
</gene>
<dbReference type="RefSeq" id="WP_218118605.1">
    <property type="nucleotide sequence ID" value="NZ_FNES01000009.1"/>
</dbReference>
<proteinExistence type="predicted"/>
<sequence>MSEKPHPHQMRLTCPHCDSYMRIRASRGVTALYREAYVYCTNETCGFRGKLGLELLQTLSPSATPNPEVRLPLAPSLLNQLLNEAN</sequence>
<dbReference type="Pfam" id="PF04606">
    <property type="entry name" value="Ogr_Delta"/>
    <property type="match status" value="1"/>
</dbReference>
<dbReference type="STRING" id="376427.SAMN04487954_10917"/>
<dbReference type="EMBL" id="FNES01000009">
    <property type="protein sequence ID" value="SDJ88928.1"/>
    <property type="molecule type" value="Genomic_DNA"/>
</dbReference>
<evidence type="ECO:0000313" key="3">
    <source>
        <dbReference type="Proteomes" id="UP000198525"/>
    </source>
</evidence>
<name>A0A1G8XED9_9GAMM</name>
<keyword evidence="3" id="KW-1185">Reference proteome</keyword>
<reference evidence="2 3" key="1">
    <citation type="submission" date="2016-10" db="EMBL/GenBank/DDBJ databases">
        <authorList>
            <person name="de Groot N.N."/>
        </authorList>
    </citation>
    <scope>NUCLEOTIDE SEQUENCE [LARGE SCALE GENOMIC DNA]</scope>
    <source>
        <strain evidence="2 3">CGMCC 1.6133</strain>
    </source>
</reference>